<evidence type="ECO:0000313" key="17">
    <source>
        <dbReference type="EMBL" id="ANG65564.1"/>
    </source>
</evidence>
<evidence type="ECO:0000256" key="13">
    <source>
        <dbReference type="ARBA" id="ARBA00023163"/>
    </source>
</evidence>
<evidence type="ECO:0000313" key="20">
    <source>
        <dbReference type="Proteomes" id="UP000149016"/>
    </source>
</evidence>
<evidence type="ECO:0000256" key="11">
    <source>
        <dbReference type="ARBA" id="ARBA00023015"/>
    </source>
</evidence>
<evidence type="ECO:0000256" key="14">
    <source>
        <dbReference type="ARBA" id="ARBA00030037"/>
    </source>
</evidence>
<keyword evidence="10" id="KW-0946">Virion</keyword>
<evidence type="ECO:0000256" key="8">
    <source>
        <dbReference type="ARBA" id="ARBA00022562"/>
    </source>
</evidence>
<evidence type="ECO:0000256" key="3">
    <source>
        <dbReference type="ARBA" id="ARBA00004535"/>
    </source>
</evidence>
<evidence type="ECO:0000313" key="16">
    <source>
        <dbReference type="EMBL" id="ACT88310.1"/>
    </source>
</evidence>
<evidence type="ECO:0000313" key="19">
    <source>
        <dbReference type="Proteomes" id="UP000098246"/>
    </source>
</evidence>
<dbReference type="InterPro" id="IPR036538">
    <property type="entry name" value="Alpha_TIF_sf"/>
</dbReference>
<dbReference type="Proteomes" id="UP000149016">
    <property type="component" value="Segment"/>
</dbReference>
<comment type="similarity">
    <text evidence="4">Belongs to the herpesviridae tegument protein VP16 protein family.</text>
</comment>
<sequence>MAREFTHYEDSVVPLEPDYPDDIIADFDESLLGTPGYNSNLGNNRLIFTHPPKPASPASLYEKLCNELNFSDGPGLLSAMEKWNEDLFSCLPRFTELYAENVLLSTSVDEVIGDLENPRKTEMICDLQVHGLEPFPEVPMVDDDLEDYITAIQGFFIAELRAREVQYSILLTEYCRAILRYLYAGARRGPRDKGKGVTDESLRQRLRATIRNRYYKEVATIARVLYLHLYISVVREVSWKLHASQVVSQSLFVSLSYTWIHRRQLECIFHPILFNHGVVMLEDRPLTFRELQTINYRRHALGLPLIRAGLIEEEGQPLLLKPEFSGSLPRTIGFLTQHIRAKMEAFSDRHPTLPRFPHLEHSYAKQEHPINYGTTTEAMMDPPSPSAVLPGDPDPKIGVKIQNTTQSLQLPSHVTLDHLESKGYVISAQGLSYDDIPEHELNKMFHL</sequence>
<keyword evidence="8" id="KW-1048">Host nucleus</keyword>
<evidence type="ECO:0000256" key="15">
    <source>
        <dbReference type="ARBA" id="ARBA00033186"/>
    </source>
</evidence>
<accession>D1FXT4</accession>
<dbReference type="SUPFAM" id="SSF56548">
    <property type="entry name" value="Conserved core of transcriptional regulatory protein vp16"/>
    <property type="match status" value="1"/>
</dbReference>
<dbReference type="GO" id="GO:0019033">
    <property type="term" value="C:viral tegument"/>
    <property type="evidence" value="ECO:0007669"/>
    <property type="project" value="UniProtKB-SubCell"/>
</dbReference>
<reference evidence="16 20" key="2">
    <citation type="journal article" date="2010" name="Virology">
        <title>Complete genomic sequence and an infectious BAC clone of feline herpesvirus-1 (FHV-1).</title>
        <authorList>
            <person name="Tai S.H."/>
            <person name="Niikura M."/>
            <person name="Cheng H.H."/>
            <person name="Kruger J.M."/>
            <person name="Wise A.G."/>
            <person name="Maes R.K."/>
        </authorList>
    </citation>
    <scope>NUCLEOTIDE SEQUENCE [LARGE SCALE GENOMIC DNA]</scope>
    <source>
        <strain evidence="16">C-27</strain>
    </source>
</reference>
<keyword evidence="11" id="KW-0805">Transcription regulation</keyword>
<evidence type="ECO:0000256" key="12">
    <source>
        <dbReference type="ARBA" id="ARBA00023125"/>
    </source>
</evidence>
<keyword evidence="20" id="KW-1185">Reference proteome</keyword>
<dbReference type="EMBL" id="FJ478159">
    <property type="protein sequence ID" value="ACT88310.1"/>
    <property type="molecule type" value="Genomic_DNA"/>
</dbReference>
<evidence type="ECO:0000256" key="2">
    <source>
        <dbReference type="ARBA" id="ARBA00004147"/>
    </source>
</evidence>
<evidence type="ECO:0000256" key="10">
    <source>
        <dbReference type="ARBA" id="ARBA00022844"/>
    </source>
</evidence>
<proteinExistence type="evidence at transcript level"/>
<dbReference type="InterPro" id="IPR003174">
    <property type="entry name" value="Alpha_TIF"/>
</dbReference>
<organism evidence="16 20">
    <name type="scientific">Feline herpesvirus 1</name>
    <name type="common">FeHV-1</name>
    <name type="synonym">Feline viral rhinotracheitis virus</name>
    <dbReference type="NCBI Taxonomy" id="10334"/>
    <lineage>
        <taxon>Viruses</taxon>
        <taxon>Duplodnaviria</taxon>
        <taxon>Heunggongvirae</taxon>
        <taxon>Peploviricota</taxon>
        <taxon>Herviviricetes</taxon>
        <taxon>Herpesvirales</taxon>
        <taxon>Orthoherpesviridae</taxon>
        <taxon>Alphaherpesvirinae</taxon>
        <taxon>Varicellovirus</taxon>
        <taxon>Varicellovirus felidalpha1</taxon>
    </lineage>
</organism>
<dbReference type="KEGG" id="vg:8658539"/>
<name>D1FXT4_FHV1</name>
<evidence type="ECO:0000313" key="18">
    <source>
        <dbReference type="EMBL" id="AVR53436.1"/>
    </source>
</evidence>
<evidence type="ECO:0000256" key="9">
    <source>
        <dbReference type="ARBA" id="ARBA00022580"/>
    </source>
</evidence>
<dbReference type="GO" id="GO:0006355">
    <property type="term" value="P:regulation of DNA-templated transcription"/>
    <property type="evidence" value="ECO:0007669"/>
    <property type="project" value="InterPro"/>
</dbReference>
<keyword evidence="7" id="KW-0597">Phosphoprotein</keyword>
<dbReference type="Proteomes" id="UP000098246">
    <property type="component" value="Segment"/>
</dbReference>
<reference evidence="17 19" key="3">
    <citation type="submission" date="2015-04" db="EMBL/GenBank/DDBJ databases">
        <title>Diversity among historical and modern clinical isolates of feline herpesvirus 1.</title>
        <authorList>
            <person name="Vaz P.K."/>
            <person name="Job N."/>
            <person name="Horsington J."/>
            <person name="Hartley C.A."/>
            <person name="Ficorilli N."/>
            <person name="Browning G.F."/>
            <person name="Devlin J.M."/>
        </authorList>
    </citation>
    <scope>NUCLEOTIDE SEQUENCE [LARGE SCALE GENOMIC DNA]</scope>
    <source>
        <strain evidence="17">Feligen</strain>
    </source>
</reference>
<dbReference type="EMBL" id="MH027325">
    <property type="protein sequence ID" value="AVR53436.1"/>
    <property type="molecule type" value="mRNA"/>
</dbReference>
<dbReference type="EMBL" id="KR296657">
    <property type="protein sequence ID" value="ANG65564.1"/>
    <property type="molecule type" value="Genomic_DNA"/>
</dbReference>
<evidence type="ECO:0000256" key="1">
    <source>
        <dbReference type="ARBA" id="ARBA00002794"/>
    </source>
</evidence>
<keyword evidence="12" id="KW-0238">DNA-binding</keyword>
<organismHost>
    <name type="scientific">Felidae</name>
    <name type="common">cat family</name>
    <dbReference type="NCBI Taxonomy" id="9681"/>
</organismHost>
<evidence type="ECO:0000256" key="4">
    <source>
        <dbReference type="ARBA" id="ARBA00010001"/>
    </source>
</evidence>
<dbReference type="GO" id="GO:0042025">
    <property type="term" value="C:host cell nucleus"/>
    <property type="evidence" value="ECO:0007669"/>
    <property type="project" value="UniProtKB-SubCell"/>
</dbReference>
<reference evidence="18" key="4">
    <citation type="submission" date="2018-03" db="EMBL/GenBank/DDBJ databases">
        <title>Feline Herpesvirus 1 isolate HR-1.</title>
        <authorList>
            <person name="Tian J."/>
            <person name="Liu Y."/>
            <person name="Liu X."/>
            <person name="Sun X."/>
            <person name="Zhang J."/>
            <person name="Qu L."/>
        </authorList>
    </citation>
    <scope>NUCLEOTIDE SEQUENCE</scope>
    <source>
        <strain evidence="18">HR-1</strain>
    </source>
</reference>
<reference evidence="16" key="1">
    <citation type="submission" date="2009-12" db="EMBL/GenBank/DDBJ databases">
        <authorList>
            <person name="Tai S.-H."/>
            <person name="Niikura M."/>
            <person name="Cheng H.H."/>
            <person name="Kruger J.M."/>
            <person name="Wise A.G."/>
            <person name="Maes R.K."/>
        </authorList>
    </citation>
    <scope>NUCLEOTIDE SEQUENCE</scope>
    <source>
        <strain evidence="16">C-27</strain>
    </source>
</reference>
<evidence type="ECO:0000256" key="5">
    <source>
        <dbReference type="ARBA" id="ARBA00011507"/>
    </source>
</evidence>
<evidence type="ECO:0000256" key="6">
    <source>
        <dbReference type="ARBA" id="ARBA00015301"/>
    </source>
</evidence>
<dbReference type="RefSeq" id="YP_003331531.1">
    <property type="nucleotide sequence ID" value="NC_013590.2"/>
</dbReference>
<keyword evidence="9" id="KW-0920">Virion tegument</keyword>
<comment type="subunit">
    <text evidence="5">Associates with the VP16-induced complex; binding to host HCFC1 activates VP16 for association with the octamer motif-binding host protein POU2F1, to form a multiprotein-DNA complex responsible for activating transcription of the viral immediate early genes.</text>
</comment>
<gene>
    <name evidence="16" type="primary">UL48</name>
</gene>
<dbReference type="GO" id="GO:0003677">
    <property type="term" value="F:DNA binding"/>
    <property type="evidence" value="ECO:0007669"/>
    <property type="project" value="UniProtKB-KW"/>
</dbReference>
<dbReference type="SMART" id="SM00814">
    <property type="entry name" value="Alpha_TIF"/>
    <property type="match status" value="1"/>
</dbReference>
<dbReference type="Gene3D" id="1.10.1290.10">
    <property type="entry name" value="Alpha trans-inducing (Alpha-TIF)"/>
    <property type="match status" value="1"/>
</dbReference>
<protein>
    <recommendedName>
        <fullName evidence="6">Tegument protein VP16 homolog</fullName>
    </recommendedName>
    <alternativeName>
        <fullName evidence="14">Alpha trans-inducing protein</fullName>
    </alternativeName>
    <alternativeName>
        <fullName evidence="15">Alpha-TIF</fullName>
    </alternativeName>
</protein>
<comment type="subcellular location">
    <subcellularLocation>
        <location evidence="2">Host nucleus</location>
    </subcellularLocation>
    <subcellularLocation>
        <location evidence="3">Virion tegument</location>
    </subcellularLocation>
</comment>
<evidence type="ECO:0000256" key="7">
    <source>
        <dbReference type="ARBA" id="ARBA00022553"/>
    </source>
</evidence>
<dbReference type="GeneID" id="8658539"/>
<dbReference type="OrthoDB" id="6241at10239"/>
<comment type="function">
    <text evidence="1">May play a role in the aggregation of tegument proteins around nucleocapsids during virus morphogenesis.</text>
</comment>
<keyword evidence="13" id="KW-0804">Transcription</keyword>
<dbReference type="Pfam" id="PF02232">
    <property type="entry name" value="Alpha_TIF"/>
    <property type="match status" value="1"/>
</dbReference>